<evidence type="ECO:0000256" key="1">
    <source>
        <dbReference type="ARBA" id="ARBA00022801"/>
    </source>
</evidence>
<evidence type="ECO:0000313" key="4">
    <source>
        <dbReference type="Proteomes" id="UP001520878"/>
    </source>
</evidence>
<dbReference type="Pfam" id="PF00561">
    <property type="entry name" value="Abhydrolase_1"/>
    <property type="match status" value="1"/>
</dbReference>
<evidence type="ECO:0000259" key="2">
    <source>
        <dbReference type="Pfam" id="PF00561"/>
    </source>
</evidence>
<dbReference type="InterPro" id="IPR000073">
    <property type="entry name" value="AB_hydrolase_1"/>
</dbReference>
<dbReference type="PANTHER" id="PTHR43329">
    <property type="entry name" value="EPOXIDE HYDROLASE"/>
    <property type="match status" value="1"/>
</dbReference>
<dbReference type="EMBL" id="JAJEWP010000001">
    <property type="protein sequence ID" value="MCC2615217.1"/>
    <property type="molecule type" value="Genomic_DNA"/>
</dbReference>
<sequence length="298" mass="34342">MTDIQSHYLEIQGLRLHTLCAGDADNPVVLFLHGFPEASFAWDPYLQTLSDHFCVYAFDLPGYNDSDALATPQEYQIPSLLEILARFIEHIGRGKPIYLVAHDWGGALAWPLAAFYPQLIARLLILNAPHPAGFTRALRDNPRQRQQSAYIHQLVAADMPDILVASDFALLREMLFEGRLDKGFSDAQQQRYLDSWRKPGRVQGMLQYYHQMPQMPPAENDPNLHYYLEQMRIPSLRVQVPTLVLWGMQDKAFVPEVLDTLEDWVAEVDVMRVNNASHWIHHEQPDIVIEQIRRFFSP</sequence>
<dbReference type="GO" id="GO:0016787">
    <property type="term" value="F:hydrolase activity"/>
    <property type="evidence" value="ECO:0007669"/>
    <property type="project" value="UniProtKB-KW"/>
</dbReference>
<dbReference type="PRINTS" id="PR00111">
    <property type="entry name" value="ABHYDROLASE"/>
</dbReference>
<keyword evidence="4" id="KW-1185">Reference proteome</keyword>
<protein>
    <submittedName>
        <fullName evidence="3">Alpha/beta hydrolase</fullName>
    </submittedName>
</protein>
<dbReference type="PRINTS" id="PR00412">
    <property type="entry name" value="EPOXHYDRLASE"/>
</dbReference>
<keyword evidence="1 3" id="KW-0378">Hydrolase</keyword>
<name>A0ABS8G3P8_9ALTE</name>
<dbReference type="SUPFAM" id="SSF53474">
    <property type="entry name" value="alpha/beta-Hydrolases"/>
    <property type="match status" value="1"/>
</dbReference>
<dbReference type="Gene3D" id="3.40.50.1820">
    <property type="entry name" value="alpha/beta hydrolase"/>
    <property type="match status" value="1"/>
</dbReference>
<feature type="domain" description="AB hydrolase-1" evidence="2">
    <location>
        <begin position="27"/>
        <end position="284"/>
    </location>
</feature>
<comment type="caution">
    <text evidence="3">The sequence shown here is derived from an EMBL/GenBank/DDBJ whole genome shotgun (WGS) entry which is preliminary data.</text>
</comment>
<organism evidence="3 4">
    <name type="scientific">Fluctibacter halophilus</name>
    <dbReference type="NCBI Taxonomy" id="226011"/>
    <lineage>
        <taxon>Bacteria</taxon>
        <taxon>Pseudomonadati</taxon>
        <taxon>Pseudomonadota</taxon>
        <taxon>Gammaproteobacteria</taxon>
        <taxon>Alteromonadales</taxon>
        <taxon>Alteromonadaceae</taxon>
        <taxon>Fluctibacter</taxon>
    </lineage>
</organism>
<reference evidence="3 4" key="1">
    <citation type="submission" date="2021-10" db="EMBL/GenBank/DDBJ databases">
        <title>Draft genome of Aestuariibacter halophilus JC2043.</title>
        <authorList>
            <person name="Emsley S.A."/>
            <person name="Pfannmuller K.M."/>
            <person name="Ushijima B."/>
            <person name="Saw J.H."/>
            <person name="Videau P."/>
        </authorList>
    </citation>
    <scope>NUCLEOTIDE SEQUENCE [LARGE SCALE GENOMIC DNA]</scope>
    <source>
        <strain evidence="3 4">JC2043</strain>
    </source>
</reference>
<accession>A0ABS8G3P8</accession>
<dbReference type="InterPro" id="IPR000639">
    <property type="entry name" value="Epox_hydrolase-like"/>
</dbReference>
<gene>
    <name evidence="3" type="ORF">LJ739_03035</name>
</gene>
<proteinExistence type="predicted"/>
<evidence type="ECO:0000313" key="3">
    <source>
        <dbReference type="EMBL" id="MCC2615217.1"/>
    </source>
</evidence>
<dbReference type="RefSeq" id="WP_229157125.1">
    <property type="nucleotide sequence ID" value="NZ_JAJEWP010000001.1"/>
</dbReference>
<dbReference type="InterPro" id="IPR029058">
    <property type="entry name" value="AB_hydrolase_fold"/>
</dbReference>
<dbReference type="Proteomes" id="UP001520878">
    <property type="component" value="Unassembled WGS sequence"/>
</dbReference>